<proteinExistence type="predicted"/>
<dbReference type="AlphaFoldDB" id="A0A9Q1CG79"/>
<keyword evidence="3" id="KW-1185">Reference proteome</keyword>
<feature type="region of interest" description="Disordered" evidence="1">
    <location>
        <begin position="1"/>
        <end position="30"/>
    </location>
</feature>
<protein>
    <submittedName>
        <fullName evidence="2">Uncharacterized protein</fullName>
    </submittedName>
</protein>
<dbReference type="EMBL" id="JAIZAY010000003">
    <property type="protein sequence ID" value="KAJ8044391.1"/>
    <property type="molecule type" value="Genomic_DNA"/>
</dbReference>
<reference evidence="2" key="1">
    <citation type="submission" date="2021-10" db="EMBL/GenBank/DDBJ databases">
        <title>Tropical sea cucumber genome reveals ecological adaptation and Cuvierian tubules defense mechanism.</title>
        <authorList>
            <person name="Chen T."/>
        </authorList>
    </citation>
    <scope>NUCLEOTIDE SEQUENCE</scope>
    <source>
        <strain evidence="2">Nanhai2018</strain>
        <tissue evidence="2">Muscle</tissue>
    </source>
</reference>
<evidence type="ECO:0000313" key="3">
    <source>
        <dbReference type="Proteomes" id="UP001152320"/>
    </source>
</evidence>
<dbReference type="Proteomes" id="UP001152320">
    <property type="component" value="Chromosome 3"/>
</dbReference>
<feature type="compositionally biased region" description="Polar residues" evidence="1">
    <location>
        <begin position="7"/>
        <end position="19"/>
    </location>
</feature>
<gene>
    <name evidence="2" type="ORF">HOLleu_07125</name>
</gene>
<feature type="compositionally biased region" description="Basic and acidic residues" evidence="1">
    <location>
        <begin position="20"/>
        <end position="30"/>
    </location>
</feature>
<evidence type="ECO:0000313" key="2">
    <source>
        <dbReference type="EMBL" id="KAJ8044391.1"/>
    </source>
</evidence>
<name>A0A9Q1CG79_HOLLE</name>
<feature type="region of interest" description="Disordered" evidence="1">
    <location>
        <begin position="65"/>
        <end position="85"/>
    </location>
</feature>
<organism evidence="2 3">
    <name type="scientific">Holothuria leucospilota</name>
    <name type="common">Black long sea cucumber</name>
    <name type="synonym">Mertensiothuria leucospilota</name>
    <dbReference type="NCBI Taxonomy" id="206669"/>
    <lineage>
        <taxon>Eukaryota</taxon>
        <taxon>Metazoa</taxon>
        <taxon>Echinodermata</taxon>
        <taxon>Eleutherozoa</taxon>
        <taxon>Echinozoa</taxon>
        <taxon>Holothuroidea</taxon>
        <taxon>Aspidochirotacea</taxon>
        <taxon>Aspidochirotida</taxon>
        <taxon>Holothuriidae</taxon>
        <taxon>Holothuria</taxon>
    </lineage>
</organism>
<evidence type="ECO:0000256" key="1">
    <source>
        <dbReference type="SAM" id="MobiDB-lite"/>
    </source>
</evidence>
<sequence>MGAQVAEVNQVSNDSNTDEVNQRNTHETVKRSNELYNLIPTALMNEHMQLTRRHDHLRRRLTEINRRGQEELDHQNSKFTELSRF</sequence>
<accession>A0A9Q1CG79</accession>
<comment type="caution">
    <text evidence="2">The sequence shown here is derived from an EMBL/GenBank/DDBJ whole genome shotgun (WGS) entry which is preliminary data.</text>
</comment>